<protein>
    <recommendedName>
        <fullName evidence="2">Transposase MuDR plant domain-containing protein</fullName>
    </recommendedName>
</protein>
<dbReference type="Proteomes" id="UP000823749">
    <property type="component" value="Chromosome 7"/>
</dbReference>
<comment type="caution">
    <text evidence="3">The sequence shown here is derived from an EMBL/GenBank/DDBJ whole genome shotgun (WGS) entry which is preliminary data.</text>
</comment>
<feature type="domain" description="Transposase MuDR plant" evidence="2">
    <location>
        <begin position="93"/>
        <end position="166"/>
    </location>
</feature>
<dbReference type="PANTHER" id="PTHR31973:SF187">
    <property type="entry name" value="MUTATOR TRANSPOSASE MUDRA PROTEIN"/>
    <property type="match status" value="1"/>
</dbReference>
<evidence type="ECO:0000313" key="4">
    <source>
        <dbReference type="Proteomes" id="UP000823749"/>
    </source>
</evidence>
<dbReference type="EMBL" id="JACTNZ010000007">
    <property type="protein sequence ID" value="KAG5540594.1"/>
    <property type="molecule type" value="Genomic_DNA"/>
</dbReference>
<keyword evidence="4" id="KW-1185">Reference proteome</keyword>
<evidence type="ECO:0000259" key="2">
    <source>
        <dbReference type="Pfam" id="PF03108"/>
    </source>
</evidence>
<dbReference type="InterPro" id="IPR004332">
    <property type="entry name" value="Transposase_MuDR"/>
</dbReference>
<accession>A0AAV6JLR3</accession>
<evidence type="ECO:0000313" key="3">
    <source>
        <dbReference type="EMBL" id="KAG5540594.1"/>
    </source>
</evidence>
<feature type="region of interest" description="Disordered" evidence="1">
    <location>
        <begin position="1"/>
        <end position="48"/>
    </location>
</feature>
<name>A0AAV6JLR3_9ERIC</name>
<dbReference type="Pfam" id="PF03108">
    <property type="entry name" value="DBD_Tnp_Mut"/>
    <property type="match status" value="1"/>
</dbReference>
<sequence>MNPQLKGVVDSHEEDGSDSDYVYGDSGSEGEGQNTCCLDDSSDDDDEPKVAKLVTEVIDSSDDQKSLADLDEDHKKLDEFTEFVEERNMKNPKLVCGMLFPNVRVFRALLKEYHIKEGYQYKYLKNERSRVTVQCIHNEKDMEGLGSPCTFRLHASKTHDNGSFQIKRIRGKHSCLRTYENKWATSTWLAHKYADKVHDTLEWRVK</sequence>
<evidence type="ECO:0000256" key="1">
    <source>
        <dbReference type="SAM" id="MobiDB-lite"/>
    </source>
</evidence>
<organism evidence="3 4">
    <name type="scientific">Rhododendron griersonianum</name>
    <dbReference type="NCBI Taxonomy" id="479676"/>
    <lineage>
        <taxon>Eukaryota</taxon>
        <taxon>Viridiplantae</taxon>
        <taxon>Streptophyta</taxon>
        <taxon>Embryophyta</taxon>
        <taxon>Tracheophyta</taxon>
        <taxon>Spermatophyta</taxon>
        <taxon>Magnoliopsida</taxon>
        <taxon>eudicotyledons</taxon>
        <taxon>Gunneridae</taxon>
        <taxon>Pentapetalae</taxon>
        <taxon>asterids</taxon>
        <taxon>Ericales</taxon>
        <taxon>Ericaceae</taxon>
        <taxon>Ericoideae</taxon>
        <taxon>Rhodoreae</taxon>
        <taxon>Rhododendron</taxon>
    </lineage>
</organism>
<dbReference type="PANTHER" id="PTHR31973">
    <property type="entry name" value="POLYPROTEIN, PUTATIVE-RELATED"/>
    <property type="match status" value="1"/>
</dbReference>
<dbReference type="AlphaFoldDB" id="A0AAV6JLR3"/>
<proteinExistence type="predicted"/>
<reference evidence="3" key="1">
    <citation type="submission" date="2020-08" db="EMBL/GenBank/DDBJ databases">
        <title>Plant Genome Project.</title>
        <authorList>
            <person name="Zhang R.-G."/>
        </authorList>
    </citation>
    <scope>NUCLEOTIDE SEQUENCE</scope>
    <source>
        <strain evidence="3">WSP0</strain>
        <tissue evidence="3">Leaf</tissue>
    </source>
</reference>
<gene>
    <name evidence="3" type="ORF">RHGRI_020718</name>
</gene>